<comment type="similarity">
    <text evidence="1">Belongs to the HEBP family.</text>
</comment>
<name>A0ABQ9EDR2_TEGGR</name>
<evidence type="ECO:0000313" key="3">
    <source>
        <dbReference type="EMBL" id="KAJ8302042.1"/>
    </source>
</evidence>
<dbReference type="InterPro" id="IPR006917">
    <property type="entry name" value="SOUL_heme-bd"/>
</dbReference>
<dbReference type="Proteomes" id="UP001217089">
    <property type="component" value="Unassembled WGS sequence"/>
</dbReference>
<comment type="caution">
    <text evidence="3">The sequence shown here is derived from an EMBL/GenBank/DDBJ whole genome shotgun (WGS) entry which is preliminary data.</text>
</comment>
<accession>A0ABQ9EDR2</accession>
<feature type="chain" id="PRO_5045829122" description="Heme-binding protein 2" evidence="2">
    <location>
        <begin position="19"/>
        <end position="227"/>
    </location>
</feature>
<dbReference type="PANTHER" id="PTHR11220">
    <property type="entry name" value="HEME-BINDING PROTEIN-RELATED"/>
    <property type="match status" value="1"/>
</dbReference>
<sequence length="227" mass="26648">MKSLYLSLLVVIVGVVKADPLYFKPRVNQVGSKKLPNFCNGLECPQFKVVKKFKDYELREYRLSYWVSTNIVGVDYKTASKELFERLFKYISGANVKKQKIEMTAPVLTKIIPSQGPACESNFTMSFFVSMKNPPLPSSKDVFLSRLPRQRVYVRYFPGYHMSDIEYWIQEAIDLAKSIGDQSKYETKYYYIAGYDSPFRFLNRHNEIWFIANQDRARDTFMMNTKY</sequence>
<organism evidence="3 4">
    <name type="scientific">Tegillarca granosa</name>
    <name type="common">Malaysian cockle</name>
    <name type="synonym">Anadara granosa</name>
    <dbReference type="NCBI Taxonomy" id="220873"/>
    <lineage>
        <taxon>Eukaryota</taxon>
        <taxon>Metazoa</taxon>
        <taxon>Spiralia</taxon>
        <taxon>Lophotrochozoa</taxon>
        <taxon>Mollusca</taxon>
        <taxon>Bivalvia</taxon>
        <taxon>Autobranchia</taxon>
        <taxon>Pteriomorphia</taxon>
        <taxon>Arcoida</taxon>
        <taxon>Arcoidea</taxon>
        <taxon>Arcidae</taxon>
        <taxon>Tegillarca</taxon>
    </lineage>
</organism>
<reference evidence="3 4" key="1">
    <citation type="submission" date="2022-12" db="EMBL/GenBank/DDBJ databases">
        <title>Chromosome-level genome of Tegillarca granosa.</title>
        <authorList>
            <person name="Kim J."/>
        </authorList>
    </citation>
    <scope>NUCLEOTIDE SEQUENCE [LARGE SCALE GENOMIC DNA]</scope>
    <source>
        <strain evidence="3">Teg-2019</strain>
        <tissue evidence="3">Adductor muscle</tissue>
    </source>
</reference>
<protein>
    <recommendedName>
        <fullName evidence="5">Heme-binding protein 2</fullName>
    </recommendedName>
</protein>
<dbReference type="Pfam" id="PF04832">
    <property type="entry name" value="SOUL"/>
    <property type="match status" value="1"/>
</dbReference>
<dbReference type="Gene3D" id="3.20.80.10">
    <property type="entry name" value="Regulatory factor, effector binding domain"/>
    <property type="match status" value="1"/>
</dbReference>
<feature type="signal peptide" evidence="2">
    <location>
        <begin position="1"/>
        <end position="18"/>
    </location>
</feature>
<dbReference type="PANTHER" id="PTHR11220:SF1">
    <property type="entry name" value="HEME-BINDING PROTEIN 2"/>
    <property type="match status" value="1"/>
</dbReference>
<dbReference type="InterPro" id="IPR011256">
    <property type="entry name" value="Reg_factor_effector_dom_sf"/>
</dbReference>
<evidence type="ECO:0008006" key="5">
    <source>
        <dbReference type="Google" id="ProtNLM"/>
    </source>
</evidence>
<dbReference type="EMBL" id="JARBDR010000918">
    <property type="protein sequence ID" value="KAJ8302042.1"/>
    <property type="molecule type" value="Genomic_DNA"/>
</dbReference>
<evidence type="ECO:0000256" key="1">
    <source>
        <dbReference type="ARBA" id="ARBA00009817"/>
    </source>
</evidence>
<keyword evidence="4" id="KW-1185">Reference proteome</keyword>
<gene>
    <name evidence="3" type="ORF">KUTeg_021029</name>
</gene>
<proteinExistence type="inferred from homology"/>
<keyword evidence="2" id="KW-0732">Signal</keyword>
<evidence type="ECO:0000256" key="2">
    <source>
        <dbReference type="SAM" id="SignalP"/>
    </source>
</evidence>
<dbReference type="SUPFAM" id="SSF55136">
    <property type="entry name" value="Probable bacterial effector-binding domain"/>
    <property type="match status" value="1"/>
</dbReference>
<evidence type="ECO:0000313" key="4">
    <source>
        <dbReference type="Proteomes" id="UP001217089"/>
    </source>
</evidence>